<keyword evidence="4 8" id="KW-0863">Zinc-finger</keyword>
<reference evidence="12" key="1">
    <citation type="journal article" date="2023" name="GigaByte">
        <title>Genome assembly of the bearded iris, Iris pallida Lam.</title>
        <authorList>
            <person name="Bruccoleri R.E."/>
            <person name="Oakeley E.J."/>
            <person name="Faust A.M.E."/>
            <person name="Altorfer M."/>
            <person name="Dessus-Babus S."/>
            <person name="Burckhardt D."/>
            <person name="Oertli M."/>
            <person name="Naumann U."/>
            <person name="Petersen F."/>
            <person name="Wong J."/>
        </authorList>
    </citation>
    <scope>NUCLEOTIDE SEQUENCE</scope>
    <source>
        <strain evidence="12">GSM-AAB239-AS_SAM_17_03QT</strain>
    </source>
</reference>
<evidence type="ECO:0000256" key="6">
    <source>
        <dbReference type="ARBA" id="ARBA00022989"/>
    </source>
</evidence>
<dbReference type="InterPro" id="IPR001841">
    <property type="entry name" value="Znf_RING"/>
</dbReference>
<feature type="region of interest" description="Disordered" evidence="9">
    <location>
        <begin position="1"/>
        <end position="31"/>
    </location>
</feature>
<feature type="transmembrane region" description="Helical" evidence="10">
    <location>
        <begin position="44"/>
        <end position="71"/>
    </location>
</feature>
<evidence type="ECO:0000313" key="12">
    <source>
        <dbReference type="EMBL" id="KAJ6829071.1"/>
    </source>
</evidence>
<dbReference type="AlphaFoldDB" id="A0AAX6GLG8"/>
<organism evidence="12 13">
    <name type="scientific">Iris pallida</name>
    <name type="common">Sweet iris</name>
    <dbReference type="NCBI Taxonomy" id="29817"/>
    <lineage>
        <taxon>Eukaryota</taxon>
        <taxon>Viridiplantae</taxon>
        <taxon>Streptophyta</taxon>
        <taxon>Embryophyta</taxon>
        <taxon>Tracheophyta</taxon>
        <taxon>Spermatophyta</taxon>
        <taxon>Magnoliopsida</taxon>
        <taxon>Liliopsida</taxon>
        <taxon>Asparagales</taxon>
        <taxon>Iridaceae</taxon>
        <taxon>Iridoideae</taxon>
        <taxon>Irideae</taxon>
        <taxon>Iris</taxon>
    </lineage>
</organism>
<keyword evidence="6 10" id="KW-1133">Transmembrane helix</keyword>
<keyword evidence="5" id="KW-0862">Zinc</keyword>
<dbReference type="GO" id="GO:0016020">
    <property type="term" value="C:membrane"/>
    <property type="evidence" value="ECO:0007669"/>
    <property type="project" value="UniProtKB-SubCell"/>
</dbReference>
<evidence type="ECO:0000259" key="11">
    <source>
        <dbReference type="PROSITE" id="PS50089"/>
    </source>
</evidence>
<evidence type="ECO:0000256" key="9">
    <source>
        <dbReference type="SAM" id="MobiDB-lite"/>
    </source>
</evidence>
<feature type="domain" description="RING-type" evidence="11">
    <location>
        <begin position="122"/>
        <end position="164"/>
    </location>
</feature>
<proteinExistence type="predicted"/>
<dbReference type="PANTHER" id="PTHR46539:SF9">
    <property type="entry name" value="RING-H2 FINGER PROTEIN ATL56"/>
    <property type="match status" value="1"/>
</dbReference>
<evidence type="ECO:0000256" key="1">
    <source>
        <dbReference type="ARBA" id="ARBA00004370"/>
    </source>
</evidence>
<comment type="subcellular location">
    <subcellularLocation>
        <location evidence="1">Membrane</location>
    </subcellularLocation>
</comment>
<dbReference type="Proteomes" id="UP001140949">
    <property type="component" value="Unassembled WGS sequence"/>
</dbReference>
<evidence type="ECO:0000256" key="2">
    <source>
        <dbReference type="ARBA" id="ARBA00022692"/>
    </source>
</evidence>
<protein>
    <submittedName>
        <fullName evidence="12">RING-H2 finger protein ATL56</fullName>
    </submittedName>
</protein>
<evidence type="ECO:0000256" key="3">
    <source>
        <dbReference type="ARBA" id="ARBA00022723"/>
    </source>
</evidence>
<evidence type="ECO:0000256" key="4">
    <source>
        <dbReference type="ARBA" id="ARBA00022771"/>
    </source>
</evidence>
<keyword evidence="7 10" id="KW-0472">Membrane</keyword>
<gene>
    <name evidence="12" type="ORF">M6B38_359695</name>
</gene>
<dbReference type="InterPro" id="IPR013083">
    <property type="entry name" value="Znf_RING/FYVE/PHD"/>
</dbReference>
<dbReference type="EMBL" id="JANAVB010018993">
    <property type="protein sequence ID" value="KAJ6829071.1"/>
    <property type="molecule type" value="Genomic_DNA"/>
</dbReference>
<dbReference type="PANTHER" id="PTHR46539">
    <property type="entry name" value="E3 UBIQUITIN-PROTEIN LIGASE ATL42"/>
    <property type="match status" value="1"/>
</dbReference>
<keyword evidence="13" id="KW-1185">Reference proteome</keyword>
<keyword evidence="3" id="KW-0479">Metal-binding</keyword>
<evidence type="ECO:0000256" key="5">
    <source>
        <dbReference type="ARBA" id="ARBA00022833"/>
    </source>
</evidence>
<dbReference type="PROSITE" id="PS50089">
    <property type="entry name" value="ZF_RING_2"/>
    <property type="match status" value="1"/>
</dbReference>
<evidence type="ECO:0000256" key="8">
    <source>
        <dbReference type="PROSITE-ProRule" id="PRU00175"/>
    </source>
</evidence>
<sequence length="178" mass="19531">MTTTEEEEPMATRTDRPVPSPSQSQPSKPRGGGARLLSFLLQTLVMAAAFLLFFLFAGVAALVLVHLFVAGRSLRRRRRRRFLLRAPGPSPTRSWLGLSADELERLPSFDWSDDQTLTLTDCAVCLEGLREGEGCRLLPGCGHCFHRDCVDRWLVRTPACPICRGGVGVARPEIAAAA</sequence>
<dbReference type="Gene3D" id="3.30.40.10">
    <property type="entry name" value="Zinc/RING finger domain, C3HC4 (zinc finger)"/>
    <property type="match status" value="1"/>
</dbReference>
<evidence type="ECO:0000256" key="7">
    <source>
        <dbReference type="ARBA" id="ARBA00023136"/>
    </source>
</evidence>
<dbReference type="GO" id="GO:0008270">
    <property type="term" value="F:zinc ion binding"/>
    <property type="evidence" value="ECO:0007669"/>
    <property type="project" value="UniProtKB-KW"/>
</dbReference>
<dbReference type="SUPFAM" id="SSF57850">
    <property type="entry name" value="RING/U-box"/>
    <property type="match status" value="1"/>
</dbReference>
<comment type="caution">
    <text evidence="12">The sequence shown here is derived from an EMBL/GenBank/DDBJ whole genome shotgun (WGS) entry which is preliminary data.</text>
</comment>
<evidence type="ECO:0000313" key="13">
    <source>
        <dbReference type="Proteomes" id="UP001140949"/>
    </source>
</evidence>
<accession>A0AAX6GLG8</accession>
<evidence type="ECO:0000256" key="10">
    <source>
        <dbReference type="SAM" id="Phobius"/>
    </source>
</evidence>
<name>A0AAX6GLG8_IRIPA</name>
<dbReference type="SMART" id="SM00184">
    <property type="entry name" value="RING"/>
    <property type="match status" value="1"/>
</dbReference>
<dbReference type="Pfam" id="PF13639">
    <property type="entry name" value="zf-RING_2"/>
    <property type="match status" value="1"/>
</dbReference>
<keyword evidence="2 10" id="KW-0812">Transmembrane</keyword>
<reference evidence="12" key="2">
    <citation type="submission" date="2023-04" db="EMBL/GenBank/DDBJ databases">
        <authorList>
            <person name="Bruccoleri R.E."/>
            <person name="Oakeley E.J."/>
            <person name="Faust A.-M."/>
            <person name="Dessus-Babus S."/>
            <person name="Altorfer M."/>
            <person name="Burckhardt D."/>
            <person name="Oertli M."/>
            <person name="Naumann U."/>
            <person name="Petersen F."/>
            <person name="Wong J."/>
        </authorList>
    </citation>
    <scope>NUCLEOTIDE SEQUENCE</scope>
    <source>
        <strain evidence="12">GSM-AAB239-AS_SAM_17_03QT</strain>
        <tissue evidence="12">Leaf</tissue>
    </source>
</reference>